<proteinExistence type="predicted"/>
<feature type="region of interest" description="Disordered" evidence="1">
    <location>
        <begin position="61"/>
        <end position="81"/>
    </location>
</feature>
<sequence>MEQNRVDAPASLLQRLRTAAKQRGEGRLTGNAAKKIIRDFGDIVSAEPGTSTKRRWREEGWDPRTLGGYTGPGKSSRDPQGLGSVLDHMIASRGWKEPVAVSSVLARWSDIVGPSIAAHSTPENYENSEVVIRCDSTNYATILRTMTPQLMHTFETELGPGIVTKISVFGPNVPSWRKGRRVAPGGRGPRDTYG</sequence>
<dbReference type="InterPro" id="IPR007922">
    <property type="entry name" value="DciA-like"/>
</dbReference>
<accession>A0A7K1LKM3</accession>
<protein>
    <submittedName>
        <fullName evidence="2">DUF721 domain-containing protein</fullName>
    </submittedName>
</protein>
<dbReference type="Pfam" id="PF05258">
    <property type="entry name" value="DciA"/>
    <property type="match status" value="1"/>
</dbReference>
<evidence type="ECO:0000256" key="1">
    <source>
        <dbReference type="SAM" id="MobiDB-lite"/>
    </source>
</evidence>
<dbReference type="PANTHER" id="PTHR36456:SF1">
    <property type="entry name" value="UPF0232 PROTEIN SCO3875"/>
    <property type="match status" value="1"/>
</dbReference>
<dbReference type="AlphaFoldDB" id="A0A7K1LKM3"/>
<reference evidence="2 3" key="1">
    <citation type="submission" date="2019-12" db="EMBL/GenBank/DDBJ databases">
        <authorList>
            <person name="Li J."/>
            <person name="Shi Y."/>
            <person name="Xu G."/>
            <person name="Xiao D."/>
            <person name="Ran X."/>
        </authorList>
    </citation>
    <scope>NUCLEOTIDE SEQUENCE [LARGE SCALE GENOMIC DNA]</scope>
    <source>
        <strain evidence="2 3">JCM 15915</strain>
    </source>
</reference>
<keyword evidence="3" id="KW-1185">Reference proteome</keyword>
<dbReference type="EMBL" id="WOGT01000007">
    <property type="protein sequence ID" value="MUN55675.1"/>
    <property type="molecule type" value="Genomic_DNA"/>
</dbReference>
<name>A0A7K1LKM3_9MICC</name>
<gene>
    <name evidence="2" type="ORF">GMA10_10705</name>
</gene>
<organism evidence="2 3">
    <name type="scientific">Rothia koreensis</name>
    <dbReference type="NCBI Taxonomy" id="592378"/>
    <lineage>
        <taxon>Bacteria</taxon>
        <taxon>Bacillati</taxon>
        <taxon>Actinomycetota</taxon>
        <taxon>Actinomycetes</taxon>
        <taxon>Micrococcales</taxon>
        <taxon>Micrococcaceae</taxon>
        <taxon>Rothia</taxon>
    </lineage>
</organism>
<evidence type="ECO:0000313" key="3">
    <source>
        <dbReference type="Proteomes" id="UP000462152"/>
    </source>
</evidence>
<comment type="caution">
    <text evidence="2">The sequence shown here is derived from an EMBL/GenBank/DDBJ whole genome shotgun (WGS) entry which is preliminary data.</text>
</comment>
<dbReference type="Proteomes" id="UP000462152">
    <property type="component" value="Unassembled WGS sequence"/>
</dbReference>
<dbReference type="PANTHER" id="PTHR36456">
    <property type="entry name" value="UPF0232 PROTEIN SCO3875"/>
    <property type="match status" value="1"/>
</dbReference>
<dbReference type="OrthoDB" id="5516926at2"/>
<evidence type="ECO:0000313" key="2">
    <source>
        <dbReference type="EMBL" id="MUN55675.1"/>
    </source>
</evidence>